<dbReference type="InterPro" id="IPR027417">
    <property type="entry name" value="P-loop_NTPase"/>
</dbReference>
<proteinExistence type="predicted"/>
<dbReference type="Proteomes" id="UP001149165">
    <property type="component" value="Unassembled WGS sequence"/>
</dbReference>
<accession>A0A9W9KQ82</accession>
<dbReference type="PANTHER" id="PTHR48419:SF1">
    <property type="entry name" value="SULFOTRANSFERASE DOMAIN-CONTAINING PROTEIN"/>
    <property type="match status" value="1"/>
</dbReference>
<dbReference type="EMBL" id="JAPQKH010000002">
    <property type="protein sequence ID" value="KAJ5113927.1"/>
    <property type="molecule type" value="Genomic_DNA"/>
</dbReference>
<reference evidence="1" key="1">
    <citation type="submission" date="2022-11" db="EMBL/GenBank/DDBJ databases">
        <authorList>
            <person name="Petersen C."/>
        </authorList>
    </citation>
    <scope>NUCLEOTIDE SEQUENCE</scope>
    <source>
        <strain evidence="1">IBT 30069</strain>
    </source>
</reference>
<keyword evidence="2" id="KW-1185">Reference proteome</keyword>
<dbReference type="SUPFAM" id="SSF52540">
    <property type="entry name" value="P-loop containing nucleoside triphosphate hydrolases"/>
    <property type="match status" value="1"/>
</dbReference>
<comment type="caution">
    <text evidence="1">The sequence shown here is derived from an EMBL/GenBank/DDBJ whole genome shotgun (WGS) entry which is preliminary data.</text>
</comment>
<dbReference type="InterPro" id="IPR053226">
    <property type="entry name" value="Pyrrolopyrazine_biosynth_F"/>
</dbReference>
<name>A0A9W9KQ82_9EURO</name>
<evidence type="ECO:0000313" key="1">
    <source>
        <dbReference type="EMBL" id="KAJ5113927.1"/>
    </source>
</evidence>
<evidence type="ECO:0000313" key="2">
    <source>
        <dbReference type="Proteomes" id="UP001149165"/>
    </source>
</evidence>
<sequence length="358" mass="41346">MIQTNGPLNKPPNRVLLVSIPRTASNLLVKVLNLPNQSNVHSNEKAGYFFYPGFVTAARGGYMEKPAEQWTNQEKEQVRATYQGCLDKIEECTSEAEEKNKMMFAKEHSFWMHPPASFQKKITGVHNEEFFNTFRVNTPEKYGSTRTYSPLNETIFSDEYLRSWQMIFIIRHPALTWPSFWRSMLKFSKEGIIDEDEVQGGTTMANMSMRWSRSLYDWNLHQDRRHAPPILDAYDLIHSPEVVIKFCEQAGMNSTALQFEWNCQADDSDHWASAQKVKEVATKTGVDERHIRASHIMLNTLSHSSGLLKDKTPEEVDISTEMVKWKAEFGDEVAGKIKKAVWDSMPDYEYMKARRVTV</sequence>
<dbReference type="PANTHER" id="PTHR48419">
    <property type="entry name" value="SULFOTRANSFERASE DOMAIN-CONTAINING PROTEIN"/>
    <property type="match status" value="1"/>
</dbReference>
<organism evidence="1 2">
    <name type="scientific">Penicillium angulare</name>
    <dbReference type="NCBI Taxonomy" id="116970"/>
    <lineage>
        <taxon>Eukaryota</taxon>
        <taxon>Fungi</taxon>
        <taxon>Dikarya</taxon>
        <taxon>Ascomycota</taxon>
        <taxon>Pezizomycotina</taxon>
        <taxon>Eurotiomycetes</taxon>
        <taxon>Eurotiomycetidae</taxon>
        <taxon>Eurotiales</taxon>
        <taxon>Aspergillaceae</taxon>
        <taxon>Penicillium</taxon>
    </lineage>
</organism>
<evidence type="ECO:0008006" key="3">
    <source>
        <dbReference type="Google" id="ProtNLM"/>
    </source>
</evidence>
<dbReference type="OrthoDB" id="3650366at2759"/>
<dbReference type="AlphaFoldDB" id="A0A9W9KQ82"/>
<gene>
    <name evidence="1" type="ORF">N7456_002461</name>
</gene>
<reference evidence="1" key="2">
    <citation type="journal article" date="2023" name="IMA Fungus">
        <title>Comparative genomic study of the Penicillium genus elucidates a diverse pangenome and 15 lateral gene transfer events.</title>
        <authorList>
            <person name="Petersen C."/>
            <person name="Sorensen T."/>
            <person name="Nielsen M.R."/>
            <person name="Sondergaard T.E."/>
            <person name="Sorensen J.L."/>
            <person name="Fitzpatrick D.A."/>
            <person name="Frisvad J.C."/>
            <person name="Nielsen K.L."/>
        </authorList>
    </citation>
    <scope>NUCLEOTIDE SEQUENCE</scope>
    <source>
        <strain evidence="1">IBT 30069</strain>
    </source>
</reference>
<protein>
    <recommendedName>
        <fullName evidence="3">Sulfotransferase domain-containing protein</fullName>
    </recommendedName>
</protein>